<proteinExistence type="predicted"/>
<feature type="region of interest" description="Disordered" evidence="1">
    <location>
        <begin position="57"/>
        <end position="98"/>
    </location>
</feature>
<reference evidence="2 3" key="1">
    <citation type="journal article" date="2014" name="Agronomy (Basel)">
        <title>A Draft Genome Sequence for Ensete ventricosum, the Drought-Tolerant Tree Against Hunger.</title>
        <authorList>
            <person name="Harrison J."/>
            <person name="Moore K.A."/>
            <person name="Paszkiewicz K."/>
            <person name="Jones T."/>
            <person name="Grant M."/>
            <person name="Ambacheew D."/>
            <person name="Muzemil S."/>
            <person name="Studholme D.J."/>
        </authorList>
    </citation>
    <scope>NUCLEOTIDE SEQUENCE [LARGE SCALE GENOMIC DNA]</scope>
</reference>
<protein>
    <submittedName>
        <fullName evidence="2">Uncharacterized protein</fullName>
    </submittedName>
</protein>
<comment type="caution">
    <text evidence="2">The sequence shown here is derived from an EMBL/GenBank/DDBJ whole genome shotgun (WGS) entry which is preliminary data.</text>
</comment>
<organism evidence="2 3">
    <name type="scientific">Ensete ventricosum</name>
    <name type="common">Abyssinian banana</name>
    <name type="synonym">Musa ensete</name>
    <dbReference type="NCBI Taxonomy" id="4639"/>
    <lineage>
        <taxon>Eukaryota</taxon>
        <taxon>Viridiplantae</taxon>
        <taxon>Streptophyta</taxon>
        <taxon>Embryophyta</taxon>
        <taxon>Tracheophyta</taxon>
        <taxon>Spermatophyta</taxon>
        <taxon>Magnoliopsida</taxon>
        <taxon>Liliopsida</taxon>
        <taxon>Zingiberales</taxon>
        <taxon>Musaceae</taxon>
        <taxon>Ensete</taxon>
    </lineage>
</organism>
<feature type="compositionally biased region" description="Basic and acidic residues" evidence="1">
    <location>
        <begin position="1"/>
        <end position="14"/>
    </location>
</feature>
<evidence type="ECO:0000313" key="2">
    <source>
        <dbReference type="EMBL" id="RRT72995.1"/>
    </source>
</evidence>
<evidence type="ECO:0000313" key="3">
    <source>
        <dbReference type="Proteomes" id="UP000287651"/>
    </source>
</evidence>
<gene>
    <name evidence="2" type="ORF">B296_00014620</name>
</gene>
<sequence>MRHKFLDLKSDGGRKKPQTLPRVGSLSLRSAALHTIKSIMQYKSPFILIQRREQTDPKPYHRELSSHLSVPSFPAPNLDVGRGRPLSTTTTGGSGPLPLPPISYKSTGLIFQSARFVSRLSFLLY</sequence>
<dbReference type="Proteomes" id="UP000287651">
    <property type="component" value="Unassembled WGS sequence"/>
</dbReference>
<name>A0A427A9T5_ENSVE</name>
<dbReference type="AlphaFoldDB" id="A0A427A9T5"/>
<feature type="region of interest" description="Disordered" evidence="1">
    <location>
        <begin position="1"/>
        <end position="22"/>
    </location>
</feature>
<evidence type="ECO:0000256" key="1">
    <source>
        <dbReference type="SAM" id="MobiDB-lite"/>
    </source>
</evidence>
<accession>A0A427A9T5</accession>
<dbReference type="EMBL" id="AMZH03003229">
    <property type="protein sequence ID" value="RRT72995.1"/>
    <property type="molecule type" value="Genomic_DNA"/>
</dbReference>